<sequence length="127" mass="14547">MEVKVKVWIDDDENNLVFGGGKTEVLKYIDQTGSISKAAKIVGMNYKKAWTHIKILEEHIEDELVHTKKGRGEDSGSSLTPKAREIVDTYEILQEDIKEYAKKRFDELFLKDNKEIIKVKGECCDKA</sequence>
<dbReference type="Pfam" id="PF00126">
    <property type="entry name" value="HTH_1"/>
    <property type="match status" value="1"/>
</dbReference>
<reference evidence="2" key="1">
    <citation type="submission" date="2022-07" db="EMBL/GenBank/DDBJ databases">
        <title>Arcobacter roscoffensis sp. nov., a marine bacterium isolated from coastal seawater collected from Roscoff, France.</title>
        <authorList>
            <person name="Pascual J."/>
            <person name="Lepeaux C."/>
            <person name="Methner A."/>
            <person name="Overmann J."/>
        </authorList>
    </citation>
    <scope>NUCLEOTIDE SEQUENCE</scope>
    <source>
        <strain evidence="2">ARW1-2F2</strain>
    </source>
</reference>
<evidence type="ECO:0000313" key="3">
    <source>
        <dbReference type="Proteomes" id="UP001060012"/>
    </source>
</evidence>
<protein>
    <submittedName>
        <fullName evidence="2">Winged helix-turn-helix domain-containing protein</fullName>
    </submittedName>
</protein>
<keyword evidence="3" id="KW-1185">Reference proteome</keyword>
<dbReference type="PANTHER" id="PTHR30432">
    <property type="entry name" value="TRANSCRIPTIONAL REGULATOR MODE"/>
    <property type="match status" value="1"/>
</dbReference>
<proteinExistence type="predicted"/>
<dbReference type="Gene3D" id="1.10.10.10">
    <property type="entry name" value="Winged helix-like DNA-binding domain superfamily/Winged helix DNA-binding domain"/>
    <property type="match status" value="1"/>
</dbReference>
<dbReference type="PANTHER" id="PTHR30432:SF1">
    <property type="entry name" value="DNA-BINDING TRANSCRIPTIONAL DUAL REGULATOR MODE"/>
    <property type="match status" value="1"/>
</dbReference>
<evidence type="ECO:0000259" key="1">
    <source>
        <dbReference type="Pfam" id="PF00126"/>
    </source>
</evidence>
<dbReference type="InterPro" id="IPR051815">
    <property type="entry name" value="Molybdate_resp_trans_reg"/>
</dbReference>
<dbReference type="InterPro" id="IPR000847">
    <property type="entry name" value="LysR_HTH_N"/>
</dbReference>
<dbReference type="InterPro" id="IPR036390">
    <property type="entry name" value="WH_DNA-bd_sf"/>
</dbReference>
<evidence type="ECO:0000313" key="2">
    <source>
        <dbReference type="EMBL" id="UTJ07630.1"/>
    </source>
</evidence>
<feature type="domain" description="HTH lysR-type" evidence="1">
    <location>
        <begin position="25"/>
        <end position="83"/>
    </location>
</feature>
<dbReference type="InterPro" id="IPR036388">
    <property type="entry name" value="WH-like_DNA-bd_sf"/>
</dbReference>
<dbReference type="SUPFAM" id="SSF46785">
    <property type="entry name" value="Winged helix' DNA-binding domain"/>
    <property type="match status" value="1"/>
</dbReference>
<dbReference type="EMBL" id="CP100595">
    <property type="protein sequence ID" value="UTJ07630.1"/>
    <property type="molecule type" value="Genomic_DNA"/>
</dbReference>
<name>A0ABY5E8Y5_9BACT</name>
<dbReference type="Proteomes" id="UP001060012">
    <property type="component" value="Chromosome"/>
</dbReference>
<organism evidence="2 3">
    <name type="scientific">Arcobacter roscoffensis</name>
    <dbReference type="NCBI Taxonomy" id="2961520"/>
    <lineage>
        <taxon>Bacteria</taxon>
        <taxon>Pseudomonadati</taxon>
        <taxon>Campylobacterota</taxon>
        <taxon>Epsilonproteobacteria</taxon>
        <taxon>Campylobacterales</taxon>
        <taxon>Arcobacteraceae</taxon>
        <taxon>Arcobacter</taxon>
    </lineage>
</organism>
<gene>
    <name evidence="2" type="ORF">NJU99_05915</name>
</gene>
<dbReference type="RefSeq" id="WP_254577804.1">
    <property type="nucleotide sequence ID" value="NZ_CP100595.1"/>
</dbReference>
<accession>A0ABY5E8Y5</accession>